<evidence type="ECO:0000313" key="1">
    <source>
        <dbReference type="EMBL" id="KAF8677221.1"/>
    </source>
</evidence>
<gene>
    <name evidence="1" type="ORF">HU200_046699</name>
</gene>
<comment type="caution">
    <text evidence="1">The sequence shown here is derived from an EMBL/GenBank/DDBJ whole genome shotgun (WGS) entry which is preliminary data.</text>
</comment>
<keyword evidence="2" id="KW-1185">Reference proteome</keyword>
<dbReference type="SUPFAM" id="SSF52047">
    <property type="entry name" value="RNI-like"/>
    <property type="match status" value="1"/>
</dbReference>
<accession>A0A835E9B7</accession>
<proteinExistence type="predicted"/>
<dbReference type="EMBL" id="JACEFO010002150">
    <property type="protein sequence ID" value="KAF8677221.1"/>
    <property type="molecule type" value="Genomic_DNA"/>
</dbReference>
<protein>
    <submittedName>
        <fullName evidence="1">Uncharacterized protein</fullName>
    </submittedName>
</protein>
<dbReference type="AlphaFoldDB" id="A0A835E9B7"/>
<dbReference type="PANTHER" id="PTHR35545">
    <property type="entry name" value="F-BOX DOMAIN-CONTAINING PROTEIN"/>
    <property type="match status" value="1"/>
</dbReference>
<sequence>MTLMRVSVVSKRRRHLPWLLTQLSIDVKDFLHEPYADPTVDYNIEKAMLSLRDAARSMLAAKYRKCIISRLCISFFLTNSNSSVVGHLVTDAIVNGVVKDIELTSSVERIPFDVSDEEMTKHADDISGFLANYPNISCCLRTLRLHNATFSENDMHNLIGNTCTQLRYLYLFQCDTGLDKSFRIDAPNSKISKLEFFSCHSKQVEIACLPKLEVLISGH</sequence>
<evidence type="ECO:0000313" key="2">
    <source>
        <dbReference type="Proteomes" id="UP000636709"/>
    </source>
</evidence>
<reference evidence="1" key="1">
    <citation type="submission" date="2020-07" db="EMBL/GenBank/DDBJ databases">
        <title>Genome sequence and genetic diversity analysis of an under-domesticated orphan crop, white fonio (Digitaria exilis).</title>
        <authorList>
            <person name="Bennetzen J.L."/>
            <person name="Chen S."/>
            <person name="Ma X."/>
            <person name="Wang X."/>
            <person name="Yssel A.E.J."/>
            <person name="Chaluvadi S.R."/>
            <person name="Johnson M."/>
            <person name="Gangashetty P."/>
            <person name="Hamidou F."/>
            <person name="Sanogo M.D."/>
            <person name="Zwaenepoel A."/>
            <person name="Wallace J."/>
            <person name="Van De Peer Y."/>
            <person name="Van Deynze A."/>
        </authorList>
    </citation>
    <scope>NUCLEOTIDE SEQUENCE</scope>
    <source>
        <tissue evidence="1">Leaves</tissue>
    </source>
</reference>
<dbReference type="PANTHER" id="PTHR35545:SF28">
    <property type="entry name" value="OS07G0645701 PROTEIN"/>
    <property type="match status" value="1"/>
</dbReference>
<name>A0A835E9B7_9POAL</name>
<organism evidence="1 2">
    <name type="scientific">Digitaria exilis</name>
    <dbReference type="NCBI Taxonomy" id="1010633"/>
    <lineage>
        <taxon>Eukaryota</taxon>
        <taxon>Viridiplantae</taxon>
        <taxon>Streptophyta</taxon>
        <taxon>Embryophyta</taxon>
        <taxon>Tracheophyta</taxon>
        <taxon>Spermatophyta</taxon>
        <taxon>Magnoliopsida</taxon>
        <taxon>Liliopsida</taxon>
        <taxon>Poales</taxon>
        <taxon>Poaceae</taxon>
        <taxon>PACMAD clade</taxon>
        <taxon>Panicoideae</taxon>
        <taxon>Panicodae</taxon>
        <taxon>Paniceae</taxon>
        <taxon>Anthephorinae</taxon>
        <taxon>Digitaria</taxon>
    </lineage>
</organism>
<dbReference type="OrthoDB" id="592278at2759"/>
<dbReference type="Proteomes" id="UP000636709">
    <property type="component" value="Unassembled WGS sequence"/>
</dbReference>